<feature type="domain" description="Flagellar M-ring C-terminal" evidence="13">
    <location>
        <begin position="247"/>
        <end position="404"/>
    </location>
</feature>
<evidence type="ECO:0000259" key="13">
    <source>
        <dbReference type="Pfam" id="PF08345"/>
    </source>
</evidence>
<feature type="transmembrane region" description="Helical" evidence="11">
    <location>
        <begin position="433"/>
        <end position="455"/>
    </location>
</feature>
<dbReference type="InterPro" id="IPR006182">
    <property type="entry name" value="FliF_N_dom"/>
</dbReference>
<comment type="function">
    <text evidence="9">The M ring may be actively involved in energy transduction.</text>
</comment>
<comment type="similarity">
    <text evidence="3 9">Belongs to the FliF family.</text>
</comment>
<gene>
    <name evidence="14" type="primary">fliF</name>
    <name evidence="14" type="ORF">F0L46_15490</name>
</gene>
<dbReference type="PANTHER" id="PTHR30046:SF0">
    <property type="entry name" value="FLAGELLAR M-RING PROTEIN"/>
    <property type="match status" value="1"/>
</dbReference>
<dbReference type="OrthoDB" id="9807026at2"/>
<dbReference type="GO" id="GO:0005886">
    <property type="term" value="C:plasma membrane"/>
    <property type="evidence" value="ECO:0007669"/>
    <property type="project" value="UniProtKB-SubCell"/>
</dbReference>
<organism evidence="14 15">
    <name type="scientific">Salinarimonas soli</name>
    <dbReference type="NCBI Taxonomy" id="1638099"/>
    <lineage>
        <taxon>Bacteria</taxon>
        <taxon>Pseudomonadati</taxon>
        <taxon>Pseudomonadota</taxon>
        <taxon>Alphaproteobacteria</taxon>
        <taxon>Hyphomicrobiales</taxon>
        <taxon>Salinarimonadaceae</taxon>
        <taxon>Salinarimonas</taxon>
    </lineage>
</organism>
<comment type="caution">
    <text evidence="14">The sequence shown here is derived from an EMBL/GenBank/DDBJ whole genome shotgun (WGS) entry which is preliminary data.</text>
</comment>
<dbReference type="InterPro" id="IPR043427">
    <property type="entry name" value="YscJ/FliF"/>
</dbReference>
<evidence type="ECO:0000256" key="2">
    <source>
        <dbReference type="ARBA" id="ARBA00004651"/>
    </source>
</evidence>
<keyword evidence="7 11" id="KW-0472">Membrane</keyword>
<evidence type="ECO:0000256" key="10">
    <source>
        <dbReference type="SAM" id="MobiDB-lite"/>
    </source>
</evidence>
<evidence type="ECO:0000256" key="5">
    <source>
        <dbReference type="ARBA" id="ARBA00022692"/>
    </source>
</evidence>
<feature type="region of interest" description="Disordered" evidence="10">
    <location>
        <begin position="268"/>
        <end position="323"/>
    </location>
</feature>
<keyword evidence="14" id="KW-0282">Flagellum</keyword>
<dbReference type="NCBIfam" id="TIGR00206">
    <property type="entry name" value="fliF"/>
    <property type="match status" value="1"/>
</dbReference>
<feature type="compositionally biased region" description="Polar residues" evidence="10">
    <location>
        <begin position="280"/>
        <end position="293"/>
    </location>
</feature>
<evidence type="ECO:0000256" key="6">
    <source>
        <dbReference type="ARBA" id="ARBA00022989"/>
    </source>
</evidence>
<evidence type="ECO:0000256" key="4">
    <source>
        <dbReference type="ARBA" id="ARBA00022475"/>
    </source>
</evidence>
<dbReference type="InterPro" id="IPR013556">
    <property type="entry name" value="Flag_M-ring_C"/>
</dbReference>
<dbReference type="RefSeq" id="WP_149819129.1">
    <property type="nucleotide sequence ID" value="NZ_VUOA01000028.1"/>
</dbReference>
<dbReference type="PANTHER" id="PTHR30046">
    <property type="entry name" value="FLAGELLAR M-RING PROTEIN"/>
    <property type="match status" value="1"/>
</dbReference>
<name>A0A5B2VCT3_9HYPH</name>
<evidence type="ECO:0000313" key="15">
    <source>
        <dbReference type="Proteomes" id="UP000323142"/>
    </source>
</evidence>
<keyword evidence="14" id="KW-0966">Cell projection</keyword>
<evidence type="ECO:0000256" key="1">
    <source>
        <dbReference type="ARBA" id="ARBA00004117"/>
    </source>
</evidence>
<dbReference type="PRINTS" id="PR01009">
    <property type="entry name" value="FLGMRINGFLIF"/>
</dbReference>
<dbReference type="Pfam" id="PF01514">
    <property type="entry name" value="YscJ_FliF"/>
    <property type="match status" value="1"/>
</dbReference>
<dbReference type="Proteomes" id="UP000323142">
    <property type="component" value="Unassembled WGS sequence"/>
</dbReference>
<evidence type="ECO:0000313" key="14">
    <source>
        <dbReference type="EMBL" id="KAA2236119.1"/>
    </source>
</evidence>
<dbReference type="EMBL" id="VUOA01000028">
    <property type="protein sequence ID" value="KAA2236119.1"/>
    <property type="molecule type" value="Genomic_DNA"/>
</dbReference>
<dbReference type="InterPro" id="IPR045851">
    <property type="entry name" value="AMP-bd_C_sf"/>
</dbReference>
<reference evidence="14 15" key="2">
    <citation type="submission" date="2019-09" db="EMBL/GenBank/DDBJ databases">
        <authorList>
            <person name="Jin C."/>
        </authorList>
    </citation>
    <scope>NUCLEOTIDE SEQUENCE [LARGE SCALE GENOMIC DNA]</scope>
    <source>
        <strain evidence="14 15">BN140002</strain>
    </source>
</reference>
<evidence type="ECO:0000256" key="9">
    <source>
        <dbReference type="PIRNR" id="PIRNR004862"/>
    </source>
</evidence>
<evidence type="ECO:0000259" key="12">
    <source>
        <dbReference type="Pfam" id="PF01514"/>
    </source>
</evidence>
<dbReference type="GO" id="GO:0071973">
    <property type="term" value="P:bacterial-type flagellum-dependent cell motility"/>
    <property type="evidence" value="ECO:0007669"/>
    <property type="project" value="InterPro"/>
</dbReference>
<keyword evidence="15" id="KW-1185">Reference proteome</keyword>
<evidence type="ECO:0000256" key="11">
    <source>
        <dbReference type="SAM" id="Phobius"/>
    </source>
</evidence>
<evidence type="ECO:0000256" key="8">
    <source>
        <dbReference type="ARBA" id="ARBA00023143"/>
    </source>
</evidence>
<keyword evidence="14" id="KW-0969">Cilium</keyword>
<dbReference type="Gene3D" id="3.30.300.30">
    <property type="match status" value="1"/>
</dbReference>
<dbReference type="AlphaFoldDB" id="A0A5B2VCT3"/>
<dbReference type="GO" id="GO:0003774">
    <property type="term" value="F:cytoskeletal motor activity"/>
    <property type="evidence" value="ECO:0007669"/>
    <property type="project" value="InterPro"/>
</dbReference>
<feature type="domain" description="Flagellar M-ring N-terminal" evidence="12">
    <location>
        <begin position="38"/>
        <end position="211"/>
    </location>
</feature>
<feature type="compositionally biased region" description="Basic and acidic residues" evidence="10">
    <location>
        <begin position="268"/>
        <end position="279"/>
    </location>
</feature>
<proteinExistence type="inferred from homology"/>
<protein>
    <recommendedName>
        <fullName evidence="9">Flagellar M-ring protein</fullName>
    </recommendedName>
</protein>
<feature type="transmembrane region" description="Helical" evidence="11">
    <location>
        <begin position="16"/>
        <end position="35"/>
    </location>
</feature>
<keyword evidence="8 9" id="KW-0975">Bacterial flagellum</keyword>
<dbReference type="PIRSF" id="PIRSF004862">
    <property type="entry name" value="FliF"/>
    <property type="match status" value="1"/>
</dbReference>
<evidence type="ECO:0000256" key="7">
    <source>
        <dbReference type="ARBA" id="ARBA00023136"/>
    </source>
</evidence>
<dbReference type="InterPro" id="IPR000067">
    <property type="entry name" value="FlgMring_FliF"/>
</dbReference>
<keyword evidence="6 11" id="KW-1133">Transmembrane helix</keyword>
<evidence type="ECO:0000256" key="3">
    <source>
        <dbReference type="ARBA" id="ARBA00007971"/>
    </source>
</evidence>
<reference evidence="14 15" key="1">
    <citation type="submission" date="2019-09" db="EMBL/GenBank/DDBJ databases">
        <title>Salinarimonas rosea gen. nov., sp. nov., a new member of the a-2 subgroup of the Proteobacteria.</title>
        <authorList>
            <person name="Liu J."/>
        </authorList>
    </citation>
    <scope>NUCLEOTIDE SEQUENCE [LARGE SCALE GENOMIC DNA]</scope>
    <source>
        <strain evidence="14 15">BN140002</strain>
    </source>
</reference>
<sequence>MQGILEFLNKLGPQRIAAMGAVTLALVAFFAFVIMRVSQPAMGLLYSELSLQDANAVVKDLEAKGIRYETRAEGTTILVPRNDLPRVRMELAGKGLPSGGGVGYEIFDKGDAFSSTSFVQGINHLRALEGELARTIRAIGRVQSARVHLAIPERRLFDRDREGPRASIALKLAGELEAGQVRAIRHLVASAVEGLKPERVSIVDERGRLLADGAQGDGAGDALAINERQAGLERRLRGQVEEIVAGIVGAGRARIQVAAELESKRVETRSDTFDPESRVVRSTQTRTENQVSGQAEGGVTVGNELPGAQGQGGNGGRDASNKNEEIVNFEISRTTRTEVQEGGRLKRLSVAVLVDGVYTRNPAGETAYQPRSPEELERIAALVRSSIGFDRNRGDQVEVVNLRFAEPPPAPEFQEQSLIASLLAPSREDILRFVELGVIALLTLIVLLTVVRPMVKQIVAPDTRPGKGGAEAIAGGGGLPALAGASPNDAMTAQLMEIAKAQSAEHAASLARVGELARGNAVETVAVLRQWLHEQPK</sequence>
<keyword evidence="4" id="KW-1003">Cell membrane</keyword>
<keyword evidence="5 11" id="KW-0812">Transmembrane</keyword>
<dbReference type="Pfam" id="PF08345">
    <property type="entry name" value="YscJ_FliF_C"/>
    <property type="match status" value="1"/>
</dbReference>
<comment type="subcellular location">
    <subcellularLocation>
        <location evidence="1 9">Bacterial flagellum basal body</location>
    </subcellularLocation>
    <subcellularLocation>
        <location evidence="2">Cell membrane</location>
        <topology evidence="2">Multi-pass membrane protein</topology>
    </subcellularLocation>
</comment>
<accession>A0A5B2VCT3</accession>
<dbReference type="GO" id="GO:0009431">
    <property type="term" value="C:bacterial-type flagellum basal body, MS ring"/>
    <property type="evidence" value="ECO:0007669"/>
    <property type="project" value="InterPro"/>
</dbReference>